<evidence type="ECO:0000256" key="5">
    <source>
        <dbReference type="PIRNR" id="PIRNR017302"/>
    </source>
</evidence>
<evidence type="ECO:0000313" key="9">
    <source>
        <dbReference type="Proteomes" id="UP000309038"/>
    </source>
</evidence>
<keyword evidence="6" id="KW-0175">Coiled coil</keyword>
<dbReference type="PIRSF" id="PIRSF017302">
    <property type="entry name" value="Gltscr2"/>
    <property type="match status" value="1"/>
</dbReference>
<reference evidence="8 9" key="1">
    <citation type="submission" date="2019-02" db="EMBL/GenBank/DDBJ databases">
        <title>Genome sequencing of the rare red list fungi Phlebia centrifuga.</title>
        <authorList>
            <person name="Buettner E."/>
            <person name="Kellner H."/>
        </authorList>
    </citation>
    <scope>NUCLEOTIDE SEQUENCE [LARGE SCALE GENOMIC DNA]</scope>
    <source>
        <strain evidence="8 9">DSM 108282</strain>
    </source>
</reference>
<dbReference type="InterPro" id="IPR011687">
    <property type="entry name" value="Nop53/GLTSCR2"/>
</dbReference>
<dbReference type="GO" id="GO:0006364">
    <property type="term" value="P:rRNA processing"/>
    <property type="evidence" value="ECO:0007669"/>
    <property type="project" value="TreeGrafter"/>
</dbReference>
<proteinExistence type="inferred from homology"/>
<dbReference type="AlphaFoldDB" id="A0A4S4KTJ0"/>
<evidence type="ECO:0000313" key="8">
    <source>
        <dbReference type="EMBL" id="THH00270.1"/>
    </source>
</evidence>
<feature type="compositionally biased region" description="Polar residues" evidence="7">
    <location>
        <begin position="15"/>
        <end position="28"/>
    </location>
</feature>
<keyword evidence="9" id="KW-1185">Reference proteome</keyword>
<evidence type="ECO:0000256" key="6">
    <source>
        <dbReference type="SAM" id="Coils"/>
    </source>
</evidence>
<keyword evidence="3 5" id="KW-0690">Ribosome biogenesis</keyword>
<feature type="region of interest" description="Disordered" evidence="7">
    <location>
        <begin position="107"/>
        <end position="127"/>
    </location>
</feature>
<evidence type="ECO:0000256" key="7">
    <source>
        <dbReference type="SAM" id="MobiDB-lite"/>
    </source>
</evidence>
<dbReference type="PANTHER" id="PTHR14211:SF7">
    <property type="entry name" value="RIBOSOME BIOGENESIS PROTEIN NOP53"/>
    <property type="match status" value="1"/>
</dbReference>
<comment type="function">
    <text evidence="5">May play a role in ribosome biogenesis.</text>
</comment>
<dbReference type="GO" id="GO:0005730">
    <property type="term" value="C:nucleolus"/>
    <property type="evidence" value="ECO:0007669"/>
    <property type="project" value="UniProtKB-SubCell"/>
</dbReference>
<dbReference type="GO" id="GO:0005654">
    <property type="term" value="C:nucleoplasm"/>
    <property type="evidence" value="ECO:0007669"/>
    <property type="project" value="UniProtKB-SubCell"/>
</dbReference>
<comment type="caution">
    <text evidence="8">The sequence shown here is derived from an EMBL/GenBank/DDBJ whole genome shotgun (WGS) entry which is preliminary data.</text>
</comment>
<comment type="similarity">
    <text evidence="1 5">Belongs to the NOP53 family.</text>
</comment>
<dbReference type="PANTHER" id="PTHR14211">
    <property type="entry name" value="GLIOMA SUPPRESSOR CANDIDATE REGION GENE 2"/>
    <property type="match status" value="1"/>
</dbReference>
<comment type="subcellular location">
    <subcellularLocation>
        <location evidence="5">Nucleus</location>
        <location evidence="5">Nucleolus</location>
    </subcellularLocation>
    <subcellularLocation>
        <location evidence="5">Nucleus</location>
        <location evidence="5">Nucleoplasm</location>
    </subcellularLocation>
</comment>
<organism evidence="8 9">
    <name type="scientific">Hermanssonia centrifuga</name>
    <dbReference type="NCBI Taxonomy" id="98765"/>
    <lineage>
        <taxon>Eukaryota</taxon>
        <taxon>Fungi</taxon>
        <taxon>Dikarya</taxon>
        <taxon>Basidiomycota</taxon>
        <taxon>Agaricomycotina</taxon>
        <taxon>Agaricomycetes</taxon>
        <taxon>Polyporales</taxon>
        <taxon>Meruliaceae</taxon>
        <taxon>Hermanssonia</taxon>
    </lineage>
</organism>
<protein>
    <recommendedName>
        <fullName evidence="2 5">Ribosome biogenesis protein NOP53</fullName>
    </recommendedName>
</protein>
<keyword evidence="4 5" id="KW-0539">Nucleus</keyword>
<feature type="compositionally biased region" description="Basic residues" evidence="7">
    <location>
        <begin position="29"/>
        <end position="38"/>
    </location>
</feature>
<evidence type="ECO:0000256" key="2">
    <source>
        <dbReference type="ARBA" id="ARBA00018339"/>
    </source>
</evidence>
<dbReference type="GO" id="GO:0008097">
    <property type="term" value="F:5S rRNA binding"/>
    <property type="evidence" value="ECO:0007669"/>
    <property type="project" value="TreeGrafter"/>
</dbReference>
<evidence type="ECO:0000256" key="4">
    <source>
        <dbReference type="ARBA" id="ARBA00023242"/>
    </source>
</evidence>
<gene>
    <name evidence="8" type="ORF">EW026_g2235</name>
</gene>
<feature type="coiled-coil region" evidence="6">
    <location>
        <begin position="284"/>
        <end position="311"/>
    </location>
</feature>
<dbReference type="Proteomes" id="UP000309038">
    <property type="component" value="Unassembled WGS sequence"/>
</dbReference>
<name>A0A4S4KTJ0_9APHY</name>
<accession>A0A4S4KTJ0</accession>
<dbReference type="GO" id="GO:0000027">
    <property type="term" value="P:ribosomal large subunit assembly"/>
    <property type="evidence" value="ECO:0007669"/>
    <property type="project" value="UniProtKB-UniRule"/>
</dbReference>
<evidence type="ECO:0000256" key="3">
    <source>
        <dbReference type="ARBA" id="ARBA00022517"/>
    </source>
</evidence>
<dbReference type="EMBL" id="SGPJ01000055">
    <property type="protein sequence ID" value="THH00270.1"/>
    <property type="molecule type" value="Genomic_DNA"/>
</dbReference>
<evidence type="ECO:0000256" key="1">
    <source>
        <dbReference type="ARBA" id="ARBA00008838"/>
    </source>
</evidence>
<feature type="region of interest" description="Disordered" evidence="7">
    <location>
        <begin position="1"/>
        <end position="38"/>
    </location>
</feature>
<dbReference type="Pfam" id="PF07767">
    <property type="entry name" value="Nop53"/>
    <property type="match status" value="2"/>
</dbReference>
<sequence length="430" mass="48324">MVTSNKPAELKAKKSTSSSIGAPSQRSQSTRKGKRAWRKNIDIDEVEAGLEELRTEERVTGSTLQKKTNDELFVIDVKGDDQVRKSLPKFSTSLLSSAKILAQRSAVPALQSRTTSSSLKRKTLTHEEKDRLLRMGKRVRKGPFNAVIDPTEVGAGSAMLEMSEAVKSSGQYDMWNRNGSEEIKPEWETISSKPKKVKAPTLPNPRSFIEVSAVPSPHEERRVKEAEEMAKTKEKMEKARRVAVAEDVLGFAPGMTVQEVDGEDTIIDGTEEVIPTKNIPERKTKQERRKAEKLRAEKRALAEKLANKRLLASVNAAKSLRKAAGKTSAARERLRSEQQEKVMQEKLKKGLAGQRLGKHLVPEGNVDVQLGDDLSESLRALKPEGNLFKDRFLSMQHRALIEPRVPVIPRRGNKLKEYEKHAWKRFDREQ</sequence>